<keyword evidence="3" id="KW-1185">Reference proteome</keyword>
<comment type="caution">
    <text evidence="2">The sequence shown here is derived from an EMBL/GenBank/DDBJ whole genome shotgun (WGS) entry which is preliminary data.</text>
</comment>
<sequence length="100" mass="11309">MRNVSLILELSPSLQIHTAATDKLRIPALGSDDSDPHKMDRNLIKSYCRKQHEGYFGTDLEIFNLGQMTRTTPELAPVTKSSVESGFEPGTLRPQRRPYH</sequence>
<dbReference type="Proteomes" id="UP000499080">
    <property type="component" value="Unassembled WGS sequence"/>
</dbReference>
<name>A0A4Y2SI23_ARAVE</name>
<gene>
    <name evidence="2" type="ORF">AVEN_251475_1</name>
</gene>
<reference evidence="2 3" key="1">
    <citation type="journal article" date="2019" name="Sci. Rep.">
        <title>Orb-weaving spider Araneus ventricosus genome elucidates the spidroin gene catalogue.</title>
        <authorList>
            <person name="Kono N."/>
            <person name="Nakamura H."/>
            <person name="Ohtoshi R."/>
            <person name="Moran D.A.P."/>
            <person name="Shinohara A."/>
            <person name="Yoshida Y."/>
            <person name="Fujiwara M."/>
            <person name="Mori M."/>
            <person name="Tomita M."/>
            <person name="Arakawa K."/>
        </authorList>
    </citation>
    <scope>NUCLEOTIDE SEQUENCE [LARGE SCALE GENOMIC DNA]</scope>
</reference>
<protein>
    <submittedName>
        <fullName evidence="2">Uncharacterized protein</fullName>
    </submittedName>
</protein>
<accession>A0A4Y2SI23</accession>
<evidence type="ECO:0000313" key="2">
    <source>
        <dbReference type="EMBL" id="GBN86909.1"/>
    </source>
</evidence>
<evidence type="ECO:0000256" key="1">
    <source>
        <dbReference type="SAM" id="MobiDB-lite"/>
    </source>
</evidence>
<dbReference type="AlphaFoldDB" id="A0A4Y2SI23"/>
<feature type="region of interest" description="Disordered" evidence="1">
    <location>
        <begin position="75"/>
        <end position="100"/>
    </location>
</feature>
<evidence type="ECO:0000313" key="3">
    <source>
        <dbReference type="Proteomes" id="UP000499080"/>
    </source>
</evidence>
<dbReference type="EMBL" id="BGPR01021531">
    <property type="protein sequence ID" value="GBN86909.1"/>
    <property type="molecule type" value="Genomic_DNA"/>
</dbReference>
<organism evidence="2 3">
    <name type="scientific">Araneus ventricosus</name>
    <name type="common">Orbweaver spider</name>
    <name type="synonym">Epeira ventricosa</name>
    <dbReference type="NCBI Taxonomy" id="182803"/>
    <lineage>
        <taxon>Eukaryota</taxon>
        <taxon>Metazoa</taxon>
        <taxon>Ecdysozoa</taxon>
        <taxon>Arthropoda</taxon>
        <taxon>Chelicerata</taxon>
        <taxon>Arachnida</taxon>
        <taxon>Araneae</taxon>
        <taxon>Araneomorphae</taxon>
        <taxon>Entelegynae</taxon>
        <taxon>Araneoidea</taxon>
        <taxon>Araneidae</taxon>
        <taxon>Araneus</taxon>
    </lineage>
</organism>
<proteinExistence type="predicted"/>